<dbReference type="EMBL" id="KB445569">
    <property type="protein sequence ID" value="EMD97199.1"/>
    <property type="molecule type" value="Genomic_DNA"/>
</dbReference>
<dbReference type="Proteomes" id="UP000016936">
    <property type="component" value="Unassembled WGS sequence"/>
</dbReference>
<accession>M2UFD3</accession>
<proteinExistence type="predicted"/>
<protein>
    <submittedName>
        <fullName evidence="3">Uncharacterized protein</fullName>
    </submittedName>
</protein>
<evidence type="ECO:0000313" key="3">
    <source>
        <dbReference type="EMBL" id="EMD97199.1"/>
    </source>
</evidence>
<evidence type="ECO:0000256" key="1">
    <source>
        <dbReference type="SAM" id="MobiDB-lite"/>
    </source>
</evidence>
<feature type="signal peptide" evidence="2">
    <location>
        <begin position="1"/>
        <end position="16"/>
    </location>
</feature>
<name>M2UFD3_COCH5</name>
<dbReference type="AlphaFoldDB" id="M2UFD3"/>
<evidence type="ECO:0000313" key="4">
    <source>
        <dbReference type="Proteomes" id="UP000016936"/>
    </source>
</evidence>
<feature type="region of interest" description="Disordered" evidence="1">
    <location>
        <begin position="46"/>
        <end position="86"/>
    </location>
</feature>
<sequence>MKLILSTLLLATLATATPSSPFTGASIEQCNEALIARAAHAYTDAHSHLAARSNNNDNKKNDKRATKPKKPKGGHSNSENDTETESAAMARFVPSMGALQVGVVGFGVLEVVRLWG</sequence>
<organism evidence="3 4">
    <name type="scientific">Cochliobolus heterostrophus (strain C5 / ATCC 48332 / race O)</name>
    <name type="common">Southern corn leaf blight fungus</name>
    <name type="synonym">Bipolaris maydis</name>
    <dbReference type="NCBI Taxonomy" id="701091"/>
    <lineage>
        <taxon>Eukaryota</taxon>
        <taxon>Fungi</taxon>
        <taxon>Dikarya</taxon>
        <taxon>Ascomycota</taxon>
        <taxon>Pezizomycotina</taxon>
        <taxon>Dothideomycetes</taxon>
        <taxon>Pleosporomycetidae</taxon>
        <taxon>Pleosporales</taxon>
        <taxon>Pleosporineae</taxon>
        <taxon>Pleosporaceae</taxon>
        <taxon>Bipolaris</taxon>
    </lineage>
</organism>
<keyword evidence="4" id="KW-1185">Reference proteome</keyword>
<dbReference type="HOGENOM" id="CLU_2096648_0_0_1"/>
<dbReference type="OrthoDB" id="3694712at2759"/>
<feature type="chain" id="PRO_5004027554" evidence="2">
    <location>
        <begin position="17"/>
        <end position="116"/>
    </location>
</feature>
<evidence type="ECO:0000256" key="2">
    <source>
        <dbReference type="SAM" id="SignalP"/>
    </source>
</evidence>
<dbReference type="OMA" id="ASIEQCN"/>
<reference evidence="4" key="2">
    <citation type="journal article" date="2013" name="PLoS Genet.">
        <title>Comparative genome structure, secondary metabolite, and effector coding capacity across Cochliobolus pathogens.</title>
        <authorList>
            <person name="Condon B.J."/>
            <person name="Leng Y."/>
            <person name="Wu D."/>
            <person name="Bushley K.E."/>
            <person name="Ohm R.A."/>
            <person name="Otillar R."/>
            <person name="Martin J."/>
            <person name="Schackwitz W."/>
            <person name="Grimwood J."/>
            <person name="MohdZainudin N."/>
            <person name="Xue C."/>
            <person name="Wang R."/>
            <person name="Manning V.A."/>
            <person name="Dhillon B."/>
            <person name="Tu Z.J."/>
            <person name="Steffenson B.J."/>
            <person name="Salamov A."/>
            <person name="Sun H."/>
            <person name="Lowry S."/>
            <person name="LaButti K."/>
            <person name="Han J."/>
            <person name="Copeland A."/>
            <person name="Lindquist E."/>
            <person name="Barry K."/>
            <person name="Schmutz J."/>
            <person name="Baker S.E."/>
            <person name="Ciuffetti L.M."/>
            <person name="Grigoriev I.V."/>
            <person name="Zhong S."/>
            <person name="Turgeon B.G."/>
        </authorList>
    </citation>
    <scope>NUCLEOTIDE SEQUENCE [LARGE SCALE GENOMIC DNA]</scope>
    <source>
        <strain evidence="4">C5 / ATCC 48332 / race O</strain>
    </source>
</reference>
<gene>
    <name evidence="3" type="ORF">COCHEDRAFT_1018807</name>
</gene>
<reference evidence="3 4" key="1">
    <citation type="journal article" date="2012" name="PLoS Pathog.">
        <title>Diverse lifestyles and strategies of plant pathogenesis encoded in the genomes of eighteen Dothideomycetes fungi.</title>
        <authorList>
            <person name="Ohm R.A."/>
            <person name="Feau N."/>
            <person name="Henrissat B."/>
            <person name="Schoch C.L."/>
            <person name="Horwitz B.A."/>
            <person name="Barry K.W."/>
            <person name="Condon B.J."/>
            <person name="Copeland A.C."/>
            <person name="Dhillon B."/>
            <person name="Glaser F."/>
            <person name="Hesse C.N."/>
            <person name="Kosti I."/>
            <person name="LaButti K."/>
            <person name="Lindquist E.A."/>
            <person name="Lucas S."/>
            <person name="Salamov A.A."/>
            <person name="Bradshaw R.E."/>
            <person name="Ciuffetti L."/>
            <person name="Hamelin R.C."/>
            <person name="Kema G.H.J."/>
            <person name="Lawrence C."/>
            <person name="Scott J.A."/>
            <person name="Spatafora J.W."/>
            <person name="Turgeon B.G."/>
            <person name="de Wit P.J.G.M."/>
            <person name="Zhong S."/>
            <person name="Goodwin S.B."/>
            <person name="Grigoriev I.V."/>
        </authorList>
    </citation>
    <scope>NUCLEOTIDE SEQUENCE [LARGE SCALE GENOMIC DNA]</scope>
    <source>
        <strain evidence="4">C5 / ATCC 48332 / race O</strain>
    </source>
</reference>
<keyword evidence="2" id="KW-0732">Signal</keyword>